<proteinExistence type="predicted"/>
<comment type="caution">
    <text evidence="2">The sequence shown here is derived from an EMBL/GenBank/DDBJ whole genome shotgun (WGS) entry which is preliminary data.</text>
</comment>
<keyword evidence="1" id="KW-1133">Transmembrane helix</keyword>
<accession>A0AAE0IA51</accession>
<reference evidence="2" key="2">
    <citation type="submission" date="2023-06" db="EMBL/GenBank/DDBJ databases">
        <authorList>
            <consortium name="Lawrence Berkeley National Laboratory"/>
            <person name="Haridas S."/>
            <person name="Hensen N."/>
            <person name="Bonometti L."/>
            <person name="Westerberg I."/>
            <person name="Brannstrom I.O."/>
            <person name="Guillou S."/>
            <person name="Cros-Aarteil S."/>
            <person name="Calhoun S."/>
            <person name="Kuo A."/>
            <person name="Mondo S."/>
            <person name="Pangilinan J."/>
            <person name="Riley R."/>
            <person name="Labutti K."/>
            <person name="Andreopoulos B."/>
            <person name="Lipzen A."/>
            <person name="Chen C."/>
            <person name="Yanf M."/>
            <person name="Daum C."/>
            <person name="Ng V."/>
            <person name="Clum A."/>
            <person name="Steindorff A."/>
            <person name="Ohm R."/>
            <person name="Martin F."/>
            <person name="Silar P."/>
            <person name="Natvig D."/>
            <person name="Lalanne C."/>
            <person name="Gautier V."/>
            <person name="Ament-Velasquez S.L."/>
            <person name="Kruys A."/>
            <person name="Hutchinson M.I."/>
            <person name="Powell A.J."/>
            <person name="Barry K."/>
            <person name="Miller A.N."/>
            <person name="Grigoriev I.V."/>
            <person name="Debuchy R."/>
            <person name="Gladieux P."/>
            <person name="Thoren M.H."/>
            <person name="Johannesson H."/>
        </authorList>
    </citation>
    <scope>NUCLEOTIDE SEQUENCE</scope>
    <source>
        <strain evidence="2">SMH4131-1</strain>
    </source>
</reference>
<reference evidence="2" key="1">
    <citation type="journal article" date="2023" name="Mol. Phylogenet. Evol.">
        <title>Genome-scale phylogeny and comparative genomics of the fungal order Sordariales.</title>
        <authorList>
            <person name="Hensen N."/>
            <person name="Bonometti L."/>
            <person name="Westerberg I."/>
            <person name="Brannstrom I.O."/>
            <person name="Guillou S."/>
            <person name="Cros-Aarteil S."/>
            <person name="Calhoun S."/>
            <person name="Haridas S."/>
            <person name="Kuo A."/>
            <person name="Mondo S."/>
            <person name="Pangilinan J."/>
            <person name="Riley R."/>
            <person name="LaButti K."/>
            <person name="Andreopoulos B."/>
            <person name="Lipzen A."/>
            <person name="Chen C."/>
            <person name="Yan M."/>
            <person name="Daum C."/>
            <person name="Ng V."/>
            <person name="Clum A."/>
            <person name="Steindorff A."/>
            <person name="Ohm R.A."/>
            <person name="Martin F."/>
            <person name="Silar P."/>
            <person name="Natvig D.O."/>
            <person name="Lalanne C."/>
            <person name="Gautier V."/>
            <person name="Ament-Velasquez S.L."/>
            <person name="Kruys A."/>
            <person name="Hutchinson M.I."/>
            <person name="Powell A.J."/>
            <person name="Barry K."/>
            <person name="Miller A.N."/>
            <person name="Grigoriev I.V."/>
            <person name="Debuchy R."/>
            <person name="Gladieux P."/>
            <person name="Hiltunen Thoren M."/>
            <person name="Johannesson H."/>
        </authorList>
    </citation>
    <scope>NUCLEOTIDE SEQUENCE</scope>
    <source>
        <strain evidence="2">SMH4131-1</strain>
    </source>
</reference>
<dbReference type="EMBL" id="JAUEPO010000005">
    <property type="protein sequence ID" value="KAK3321295.1"/>
    <property type="molecule type" value="Genomic_DNA"/>
</dbReference>
<dbReference type="Proteomes" id="UP001286456">
    <property type="component" value="Unassembled WGS sequence"/>
</dbReference>
<protein>
    <submittedName>
        <fullName evidence="2">Uncharacterized protein</fullName>
    </submittedName>
</protein>
<organism evidence="2 3">
    <name type="scientific">Cercophora scortea</name>
    <dbReference type="NCBI Taxonomy" id="314031"/>
    <lineage>
        <taxon>Eukaryota</taxon>
        <taxon>Fungi</taxon>
        <taxon>Dikarya</taxon>
        <taxon>Ascomycota</taxon>
        <taxon>Pezizomycotina</taxon>
        <taxon>Sordariomycetes</taxon>
        <taxon>Sordariomycetidae</taxon>
        <taxon>Sordariales</taxon>
        <taxon>Lasiosphaeriaceae</taxon>
        <taxon>Cercophora</taxon>
    </lineage>
</organism>
<evidence type="ECO:0000313" key="2">
    <source>
        <dbReference type="EMBL" id="KAK3321295.1"/>
    </source>
</evidence>
<name>A0AAE0IA51_9PEZI</name>
<sequence length="103" mass="11502">MSPATPFRPTMHFAARPQPAVLAAKVPVARASPSVLLPSLVVVGTISGVVLLIRSQLRHESKTLDRMFAQQNTPEVMESRRRTLLIDTEGDPRRTIYNALRNW</sequence>
<evidence type="ECO:0000256" key="1">
    <source>
        <dbReference type="SAM" id="Phobius"/>
    </source>
</evidence>
<keyword evidence="1" id="KW-0472">Membrane</keyword>
<keyword evidence="1" id="KW-0812">Transmembrane</keyword>
<feature type="transmembrane region" description="Helical" evidence="1">
    <location>
        <begin position="35"/>
        <end position="53"/>
    </location>
</feature>
<dbReference type="AlphaFoldDB" id="A0AAE0IA51"/>
<gene>
    <name evidence="2" type="ORF">B0T19DRAFT_478426</name>
</gene>
<evidence type="ECO:0000313" key="3">
    <source>
        <dbReference type="Proteomes" id="UP001286456"/>
    </source>
</evidence>
<keyword evidence="3" id="KW-1185">Reference proteome</keyword>